<name>A0ABV7L5M2_9PROT</name>
<evidence type="ECO:0000256" key="3">
    <source>
        <dbReference type="ARBA" id="ARBA00022603"/>
    </source>
</evidence>
<evidence type="ECO:0000259" key="9">
    <source>
        <dbReference type="Pfam" id="PF23016"/>
    </source>
</evidence>
<dbReference type="Gene3D" id="3.30.950.10">
    <property type="entry name" value="Methyltransferase, Cobalt-precorrin-4 Transmethylase, Domain 2"/>
    <property type="match status" value="1"/>
</dbReference>
<evidence type="ECO:0000313" key="10">
    <source>
        <dbReference type="EMBL" id="MFC3229975.1"/>
    </source>
</evidence>
<dbReference type="HAMAP" id="MF_01877">
    <property type="entry name" value="16SrRNA_methyltr_I"/>
    <property type="match status" value="1"/>
</dbReference>
<dbReference type="PANTHER" id="PTHR46111:SF1">
    <property type="entry name" value="RIBOSOMAL RNA SMALL SUBUNIT METHYLTRANSFERASE I"/>
    <property type="match status" value="1"/>
</dbReference>
<dbReference type="NCBIfam" id="TIGR00096">
    <property type="entry name" value="16S rRNA (cytidine(1402)-2'-O)-methyltransferase"/>
    <property type="match status" value="1"/>
</dbReference>
<dbReference type="InterPro" id="IPR014776">
    <property type="entry name" value="4pyrrole_Mease_sub2"/>
</dbReference>
<feature type="region of interest" description="Disordered" evidence="7">
    <location>
        <begin position="350"/>
        <end position="373"/>
    </location>
</feature>
<feature type="domain" description="RsmI HTH" evidence="9">
    <location>
        <begin position="302"/>
        <end position="347"/>
    </location>
</feature>
<dbReference type="Pfam" id="PF23016">
    <property type="entry name" value="RsmI_C"/>
    <property type="match status" value="1"/>
</dbReference>
<keyword evidence="3 6" id="KW-0489">Methyltransferase</keyword>
<feature type="compositionally biased region" description="Gly residues" evidence="7">
    <location>
        <begin position="352"/>
        <end position="367"/>
    </location>
</feature>
<keyword evidence="1 6" id="KW-0963">Cytoplasm</keyword>
<dbReference type="CDD" id="cd11648">
    <property type="entry name" value="RsmI"/>
    <property type="match status" value="1"/>
</dbReference>
<dbReference type="RefSeq" id="WP_379904704.1">
    <property type="nucleotide sequence ID" value="NZ_JBHRTR010000035.1"/>
</dbReference>
<keyword evidence="2 6" id="KW-0698">rRNA processing</keyword>
<gene>
    <name evidence="6 10" type="primary">rsmI</name>
    <name evidence="10" type="ORF">ACFOGJ_22180</name>
</gene>
<evidence type="ECO:0000256" key="1">
    <source>
        <dbReference type="ARBA" id="ARBA00022490"/>
    </source>
</evidence>
<feature type="region of interest" description="Disordered" evidence="7">
    <location>
        <begin position="1"/>
        <end position="61"/>
    </location>
</feature>
<dbReference type="InterPro" id="IPR053910">
    <property type="entry name" value="RsmI_HTH"/>
</dbReference>
<feature type="compositionally biased region" description="Low complexity" evidence="7">
    <location>
        <begin position="23"/>
        <end position="33"/>
    </location>
</feature>
<dbReference type="SUPFAM" id="SSF53790">
    <property type="entry name" value="Tetrapyrrole methylase"/>
    <property type="match status" value="1"/>
</dbReference>
<reference evidence="11" key="1">
    <citation type="journal article" date="2019" name="Int. J. Syst. Evol. Microbiol.">
        <title>The Global Catalogue of Microorganisms (GCM) 10K type strain sequencing project: providing services to taxonomists for standard genome sequencing and annotation.</title>
        <authorList>
            <consortium name="The Broad Institute Genomics Platform"/>
            <consortium name="The Broad Institute Genome Sequencing Center for Infectious Disease"/>
            <person name="Wu L."/>
            <person name="Ma J."/>
        </authorList>
    </citation>
    <scope>NUCLEOTIDE SEQUENCE [LARGE SCALE GENOMIC DNA]</scope>
    <source>
        <strain evidence="11">KCTC 42964</strain>
    </source>
</reference>
<comment type="catalytic activity">
    <reaction evidence="6">
        <text>cytidine(1402) in 16S rRNA + S-adenosyl-L-methionine = 2'-O-methylcytidine(1402) in 16S rRNA + S-adenosyl-L-homocysteine + H(+)</text>
        <dbReference type="Rhea" id="RHEA:42924"/>
        <dbReference type="Rhea" id="RHEA-COMP:10285"/>
        <dbReference type="Rhea" id="RHEA-COMP:10286"/>
        <dbReference type="ChEBI" id="CHEBI:15378"/>
        <dbReference type="ChEBI" id="CHEBI:57856"/>
        <dbReference type="ChEBI" id="CHEBI:59789"/>
        <dbReference type="ChEBI" id="CHEBI:74495"/>
        <dbReference type="ChEBI" id="CHEBI:82748"/>
        <dbReference type="EC" id="2.1.1.198"/>
    </reaction>
</comment>
<evidence type="ECO:0000256" key="4">
    <source>
        <dbReference type="ARBA" id="ARBA00022679"/>
    </source>
</evidence>
<dbReference type="Pfam" id="PF00590">
    <property type="entry name" value="TP_methylase"/>
    <property type="match status" value="1"/>
</dbReference>
<protein>
    <recommendedName>
        <fullName evidence="6">Ribosomal RNA small subunit methyltransferase I</fullName>
        <ecNumber evidence="6">2.1.1.198</ecNumber>
    </recommendedName>
    <alternativeName>
        <fullName evidence="6">16S rRNA 2'-O-ribose C1402 methyltransferase</fullName>
    </alternativeName>
    <alternativeName>
        <fullName evidence="6">rRNA (cytidine-2'-O-)-methyltransferase RsmI</fullName>
    </alternativeName>
</protein>
<dbReference type="GO" id="GO:0008168">
    <property type="term" value="F:methyltransferase activity"/>
    <property type="evidence" value="ECO:0007669"/>
    <property type="project" value="UniProtKB-KW"/>
</dbReference>
<organism evidence="10 11">
    <name type="scientific">Marinibaculum pumilum</name>
    <dbReference type="NCBI Taxonomy" id="1766165"/>
    <lineage>
        <taxon>Bacteria</taxon>
        <taxon>Pseudomonadati</taxon>
        <taxon>Pseudomonadota</taxon>
        <taxon>Alphaproteobacteria</taxon>
        <taxon>Rhodospirillales</taxon>
        <taxon>Rhodospirillaceae</taxon>
        <taxon>Marinibaculum</taxon>
    </lineage>
</organism>
<dbReference type="InterPro" id="IPR035996">
    <property type="entry name" value="4pyrrol_Methylase_sf"/>
</dbReference>
<accession>A0ABV7L5M2</accession>
<dbReference type="Gene3D" id="3.40.1010.10">
    <property type="entry name" value="Cobalt-precorrin-4 Transmethylase, Domain 1"/>
    <property type="match status" value="1"/>
</dbReference>
<feature type="domain" description="Tetrapyrrole methylase" evidence="8">
    <location>
        <begin position="76"/>
        <end position="275"/>
    </location>
</feature>
<comment type="caution">
    <text evidence="10">The sequence shown here is derived from an EMBL/GenBank/DDBJ whole genome shotgun (WGS) entry which is preliminary data.</text>
</comment>
<keyword evidence="5 6" id="KW-0949">S-adenosyl-L-methionine</keyword>
<evidence type="ECO:0000313" key="11">
    <source>
        <dbReference type="Proteomes" id="UP001595528"/>
    </source>
</evidence>
<dbReference type="InterPro" id="IPR014777">
    <property type="entry name" value="4pyrrole_Mease_sub1"/>
</dbReference>
<dbReference type="GO" id="GO:0032259">
    <property type="term" value="P:methylation"/>
    <property type="evidence" value="ECO:0007669"/>
    <property type="project" value="UniProtKB-KW"/>
</dbReference>
<dbReference type="EMBL" id="JBHRTR010000035">
    <property type="protein sequence ID" value="MFC3229975.1"/>
    <property type="molecule type" value="Genomic_DNA"/>
</dbReference>
<comment type="similarity">
    <text evidence="6">Belongs to the methyltransferase superfamily. RsmI family.</text>
</comment>
<evidence type="ECO:0000256" key="6">
    <source>
        <dbReference type="HAMAP-Rule" id="MF_01877"/>
    </source>
</evidence>
<dbReference type="Proteomes" id="UP001595528">
    <property type="component" value="Unassembled WGS sequence"/>
</dbReference>
<sequence length="373" mass="38405">MTRRIGTRNGHSPDEPGLDEPGLDQPGLDDPGGSTPVRSDPAASPATANADGTPSRAAAQDGLADDRVPDALAPGLYIVATPIGNLRDLTFRARDVLMRADAILCEDTRVTAKLCNAYGIARPLRPYHDHNAARVRPAILERLADGAALALVSDAGTPLIADPGYRLVREARDAGIAVVPIPGAASPIAALSAAGLPTDRFLFGGFLGQKTEQRRRALREVAALPVSLVFLTGAARLPAVLADMAAELGADREAVVAREITKRFETFDSRPLGELAAAYGESGPPRGEVVLLVAPPDPAVAAASEDDLDAALLAALPGSSVRSAADEVSRALGLKRRRVYARALELRDRAGAAGGSGPVGGPSGGPDGCDDGE</sequence>
<dbReference type="InterPro" id="IPR000878">
    <property type="entry name" value="4pyrrol_Mease"/>
</dbReference>
<comment type="function">
    <text evidence="6">Catalyzes the 2'-O-methylation of the ribose of cytidine 1402 (C1402) in 16S rRNA.</text>
</comment>
<evidence type="ECO:0000256" key="2">
    <source>
        <dbReference type="ARBA" id="ARBA00022552"/>
    </source>
</evidence>
<evidence type="ECO:0000256" key="5">
    <source>
        <dbReference type="ARBA" id="ARBA00022691"/>
    </source>
</evidence>
<comment type="subcellular location">
    <subcellularLocation>
        <location evidence="6">Cytoplasm</location>
    </subcellularLocation>
</comment>
<keyword evidence="11" id="KW-1185">Reference proteome</keyword>
<proteinExistence type="inferred from homology"/>
<dbReference type="EC" id="2.1.1.198" evidence="6"/>
<dbReference type="PANTHER" id="PTHR46111">
    <property type="entry name" value="RIBOSOMAL RNA SMALL SUBUNIT METHYLTRANSFERASE I"/>
    <property type="match status" value="1"/>
</dbReference>
<keyword evidence="4 6" id="KW-0808">Transferase</keyword>
<evidence type="ECO:0000256" key="7">
    <source>
        <dbReference type="SAM" id="MobiDB-lite"/>
    </source>
</evidence>
<evidence type="ECO:0000259" key="8">
    <source>
        <dbReference type="Pfam" id="PF00590"/>
    </source>
</evidence>
<dbReference type="InterPro" id="IPR008189">
    <property type="entry name" value="rRNA_ssu_MeTfrase_I"/>
</dbReference>